<evidence type="ECO:0000259" key="5">
    <source>
        <dbReference type="PROSITE" id="PS51296"/>
    </source>
</evidence>
<dbReference type="EMBL" id="WMEY01000004">
    <property type="protein sequence ID" value="MYL64509.1"/>
    <property type="molecule type" value="Genomic_DNA"/>
</dbReference>
<dbReference type="Pfam" id="PF00355">
    <property type="entry name" value="Rieske"/>
    <property type="match status" value="1"/>
</dbReference>
<name>A0A845F148_9BACL</name>
<dbReference type="InterPro" id="IPR017941">
    <property type="entry name" value="Rieske_2Fe-2S"/>
</dbReference>
<dbReference type="GO" id="GO:0004497">
    <property type="term" value="F:monooxygenase activity"/>
    <property type="evidence" value="ECO:0007669"/>
    <property type="project" value="UniProtKB-ARBA"/>
</dbReference>
<gene>
    <name evidence="6" type="ORF">GLW07_14215</name>
</gene>
<feature type="domain" description="Rieske" evidence="5">
    <location>
        <begin position="8"/>
        <end position="102"/>
    </location>
</feature>
<protein>
    <submittedName>
        <fullName evidence="6">Nitrite reductase</fullName>
    </submittedName>
</protein>
<reference evidence="6 7" key="1">
    <citation type="submission" date="2019-11" db="EMBL/GenBank/DDBJ databases">
        <title>Genome sequences of 17 halophilic strains isolated from different environments.</title>
        <authorList>
            <person name="Furrow R.E."/>
        </authorList>
    </citation>
    <scope>NUCLEOTIDE SEQUENCE [LARGE SCALE GENOMIC DNA]</scope>
    <source>
        <strain evidence="6 7">22506_14_FS</strain>
    </source>
</reference>
<comment type="caution">
    <text evidence="6">The sequence shown here is derived from an EMBL/GenBank/DDBJ whole genome shotgun (WGS) entry which is preliminary data.</text>
</comment>
<keyword evidence="1" id="KW-0001">2Fe-2S</keyword>
<dbReference type="Gene3D" id="2.102.10.10">
    <property type="entry name" value="Rieske [2Fe-2S] iron-sulphur domain"/>
    <property type="match status" value="1"/>
</dbReference>
<dbReference type="AlphaFoldDB" id="A0A845F148"/>
<dbReference type="GO" id="GO:0016705">
    <property type="term" value="F:oxidoreductase activity, acting on paired donors, with incorporation or reduction of molecular oxygen"/>
    <property type="evidence" value="ECO:0007669"/>
    <property type="project" value="UniProtKB-ARBA"/>
</dbReference>
<dbReference type="RefSeq" id="WP_160919951.1">
    <property type="nucleotide sequence ID" value="NZ_WMEY01000004.1"/>
</dbReference>
<accession>A0A845F148</accession>
<dbReference type="GO" id="GO:0046872">
    <property type="term" value="F:metal ion binding"/>
    <property type="evidence" value="ECO:0007669"/>
    <property type="project" value="UniProtKB-KW"/>
</dbReference>
<evidence type="ECO:0000313" key="6">
    <source>
        <dbReference type="EMBL" id="MYL64509.1"/>
    </source>
</evidence>
<keyword evidence="3" id="KW-0408">Iron</keyword>
<dbReference type="Proteomes" id="UP000447833">
    <property type="component" value="Unassembled WGS sequence"/>
</dbReference>
<evidence type="ECO:0000256" key="3">
    <source>
        <dbReference type="ARBA" id="ARBA00023004"/>
    </source>
</evidence>
<evidence type="ECO:0000313" key="7">
    <source>
        <dbReference type="Proteomes" id="UP000447833"/>
    </source>
</evidence>
<evidence type="ECO:0000256" key="4">
    <source>
        <dbReference type="ARBA" id="ARBA00023014"/>
    </source>
</evidence>
<organism evidence="6 7">
    <name type="scientific">Guptibacillus hwajinpoensis</name>
    <dbReference type="NCBI Taxonomy" id="208199"/>
    <lineage>
        <taxon>Bacteria</taxon>
        <taxon>Bacillati</taxon>
        <taxon>Bacillota</taxon>
        <taxon>Bacilli</taxon>
        <taxon>Bacillales</taxon>
        <taxon>Guptibacillaceae</taxon>
        <taxon>Guptibacillus</taxon>
    </lineage>
</organism>
<dbReference type="GO" id="GO:0051537">
    <property type="term" value="F:2 iron, 2 sulfur cluster binding"/>
    <property type="evidence" value="ECO:0007669"/>
    <property type="project" value="UniProtKB-KW"/>
</dbReference>
<evidence type="ECO:0000256" key="1">
    <source>
        <dbReference type="ARBA" id="ARBA00022714"/>
    </source>
</evidence>
<keyword evidence="4" id="KW-0411">Iron-sulfur</keyword>
<evidence type="ECO:0000256" key="2">
    <source>
        <dbReference type="ARBA" id="ARBA00022723"/>
    </source>
</evidence>
<keyword evidence="2" id="KW-0479">Metal-binding</keyword>
<sequence length="105" mass="11449">MPVQAVKINVGRTRDHVPGFGRAIDLLQLSIAIFCLPDGTFRALHNRCPKGGPIVNGEMSGRFITCLDHQCCIDLFTGSLQSALNSKVETFPVEVEGGFIYVTLE</sequence>
<dbReference type="PROSITE" id="PS51296">
    <property type="entry name" value="RIESKE"/>
    <property type="match status" value="1"/>
</dbReference>
<dbReference type="InterPro" id="IPR036922">
    <property type="entry name" value="Rieske_2Fe-2S_sf"/>
</dbReference>
<dbReference type="SUPFAM" id="SSF50022">
    <property type="entry name" value="ISP domain"/>
    <property type="match status" value="1"/>
</dbReference>
<proteinExistence type="predicted"/>